<feature type="transmembrane region" description="Helical" evidence="7">
    <location>
        <begin position="170"/>
        <end position="190"/>
    </location>
</feature>
<evidence type="ECO:0000256" key="7">
    <source>
        <dbReference type="SAM" id="Phobius"/>
    </source>
</evidence>
<feature type="transmembrane region" description="Helical" evidence="7">
    <location>
        <begin position="52"/>
        <end position="71"/>
    </location>
</feature>
<dbReference type="AlphaFoldDB" id="A0AAD5RKT9"/>
<keyword evidence="4 7" id="KW-0472">Membrane</keyword>
<dbReference type="EMBL" id="JAKWBI020000338">
    <property type="protein sequence ID" value="KAJ2896348.1"/>
    <property type="molecule type" value="Genomic_DNA"/>
</dbReference>
<feature type="domain" description="Rhodopsin" evidence="8">
    <location>
        <begin position="36"/>
        <end position="261"/>
    </location>
</feature>
<evidence type="ECO:0000256" key="3">
    <source>
        <dbReference type="ARBA" id="ARBA00022989"/>
    </source>
</evidence>
<dbReference type="Pfam" id="PF20684">
    <property type="entry name" value="Fung_rhodopsin"/>
    <property type="match status" value="1"/>
</dbReference>
<feature type="transmembrane region" description="Helical" evidence="7">
    <location>
        <begin position="202"/>
        <end position="223"/>
    </location>
</feature>
<comment type="subcellular location">
    <subcellularLocation>
        <location evidence="1">Membrane</location>
        <topology evidence="1">Multi-pass membrane protein</topology>
    </subcellularLocation>
</comment>
<evidence type="ECO:0000256" key="2">
    <source>
        <dbReference type="ARBA" id="ARBA00022692"/>
    </source>
</evidence>
<reference evidence="9" key="1">
    <citation type="submission" date="2022-07" db="EMBL/GenBank/DDBJ databases">
        <title>Draft genome sequence of Zalerion maritima ATCC 34329, a (micro)plastics degrading marine fungus.</title>
        <authorList>
            <person name="Paco A."/>
            <person name="Goncalves M.F.M."/>
            <person name="Rocha-Santos T.A.P."/>
            <person name="Alves A."/>
        </authorList>
    </citation>
    <scope>NUCLEOTIDE SEQUENCE</scope>
    <source>
        <strain evidence="9">ATCC 34329</strain>
    </source>
</reference>
<accession>A0AAD5RKT9</accession>
<keyword evidence="10" id="KW-1185">Reference proteome</keyword>
<evidence type="ECO:0000313" key="10">
    <source>
        <dbReference type="Proteomes" id="UP001201980"/>
    </source>
</evidence>
<sequence length="475" mass="52362">MSSLDSSNASPGLQRGPVLLAVSVTTVAIAFSSCFVRFCIRAKSGSKLGWDDYSIVISMVVGLVGTIMTIAEALSMHTPMKALMFSTLSRPWTTMGAAMAKISICFFFLRLVGKQRPWNILLAAQIVVLSIVNTLSTLTTNLQCQPLEKLWNSVVEGTCWDPMVQQNIGYAQGSFSVFTDFFLIMFPIMMIKDMHVRKNRRWPFYVLAFLSLSAGLCAIIRTYELSITTQQQSYTKDHFTAAVLASLEQNVNILAANILGLGLLLSLKRANEDIEMRDSSPEEVLDDSFFIIEGPRRSSVDTIDREKFLVSTRIAGMWGIGAPHGKQMDETDDERGLPTKPSSLKRKEVGSGSRKQQEEVVEEYWKDDAPLPWGIIKTVSVEVVHEAISDIESQRMNKRDSTIIRKPARAPTAGVSIADGLKNIGGNLRSLAGSMRGGRRDAPRLAKKTSQSQGNMGGTKEGKQDWETILRGGPP</sequence>
<organism evidence="9 10">
    <name type="scientific">Zalerion maritima</name>
    <dbReference type="NCBI Taxonomy" id="339359"/>
    <lineage>
        <taxon>Eukaryota</taxon>
        <taxon>Fungi</taxon>
        <taxon>Dikarya</taxon>
        <taxon>Ascomycota</taxon>
        <taxon>Pezizomycotina</taxon>
        <taxon>Sordariomycetes</taxon>
        <taxon>Lulworthiomycetidae</taxon>
        <taxon>Lulworthiales</taxon>
        <taxon>Lulworthiaceae</taxon>
        <taxon>Zalerion</taxon>
    </lineage>
</organism>
<evidence type="ECO:0000256" key="4">
    <source>
        <dbReference type="ARBA" id="ARBA00023136"/>
    </source>
</evidence>
<comment type="similarity">
    <text evidence="5">Belongs to the SAT4 family.</text>
</comment>
<feature type="region of interest" description="Disordered" evidence="6">
    <location>
        <begin position="321"/>
        <end position="358"/>
    </location>
</feature>
<evidence type="ECO:0000256" key="5">
    <source>
        <dbReference type="ARBA" id="ARBA00038359"/>
    </source>
</evidence>
<feature type="compositionally biased region" description="Basic and acidic residues" evidence="6">
    <location>
        <begin position="326"/>
        <end position="337"/>
    </location>
</feature>
<protein>
    <recommendedName>
        <fullName evidence="8">Rhodopsin domain-containing protein</fullName>
    </recommendedName>
</protein>
<feature type="compositionally biased region" description="Basic and acidic residues" evidence="6">
    <location>
        <begin position="345"/>
        <end position="358"/>
    </location>
</feature>
<feature type="region of interest" description="Disordered" evidence="6">
    <location>
        <begin position="433"/>
        <end position="475"/>
    </location>
</feature>
<evidence type="ECO:0000256" key="6">
    <source>
        <dbReference type="SAM" id="MobiDB-lite"/>
    </source>
</evidence>
<gene>
    <name evidence="9" type="ORF">MKZ38_005612</name>
</gene>
<dbReference type="GO" id="GO:0016020">
    <property type="term" value="C:membrane"/>
    <property type="evidence" value="ECO:0007669"/>
    <property type="project" value="UniProtKB-SubCell"/>
</dbReference>
<keyword evidence="3 7" id="KW-1133">Transmembrane helix</keyword>
<feature type="transmembrane region" description="Helical" evidence="7">
    <location>
        <begin position="118"/>
        <end position="138"/>
    </location>
</feature>
<evidence type="ECO:0000256" key="1">
    <source>
        <dbReference type="ARBA" id="ARBA00004141"/>
    </source>
</evidence>
<feature type="transmembrane region" description="Helical" evidence="7">
    <location>
        <begin position="20"/>
        <end position="40"/>
    </location>
</feature>
<feature type="transmembrane region" description="Helical" evidence="7">
    <location>
        <begin position="243"/>
        <end position="267"/>
    </location>
</feature>
<evidence type="ECO:0000259" key="8">
    <source>
        <dbReference type="Pfam" id="PF20684"/>
    </source>
</evidence>
<feature type="transmembrane region" description="Helical" evidence="7">
    <location>
        <begin position="91"/>
        <end position="111"/>
    </location>
</feature>
<dbReference type="InterPro" id="IPR049326">
    <property type="entry name" value="Rhodopsin_dom_fungi"/>
</dbReference>
<evidence type="ECO:0000313" key="9">
    <source>
        <dbReference type="EMBL" id="KAJ2896348.1"/>
    </source>
</evidence>
<dbReference type="Proteomes" id="UP001201980">
    <property type="component" value="Unassembled WGS sequence"/>
</dbReference>
<proteinExistence type="inferred from homology"/>
<name>A0AAD5RKT9_9PEZI</name>
<keyword evidence="2 7" id="KW-0812">Transmembrane</keyword>
<dbReference type="PANTHER" id="PTHR33048:SF47">
    <property type="entry name" value="INTEGRAL MEMBRANE PROTEIN-RELATED"/>
    <property type="match status" value="1"/>
</dbReference>
<dbReference type="PANTHER" id="PTHR33048">
    <property type="entry name" value="PTH11-LIKE INTEGRAL MEMBRANE PROTEIN (AFU_ORTHOLOGUE AFUA_5G11245)"/>
    <property type="match status" value="1"/>
</dbReference>
<comment type="caution">
    <text evidence="9">The sequence shown here is derived from an EMBL/GenBank/DDBJ whole genome shotgun (WGS) entry which is preliminary data.</text>
</comment>
<dbReference type="InterPro" id="IPR052337">
    <property type="entry name" value="SAT4-like"/>
</dbReference>